<evidence type="ECO:0000259" key="1">
    <source>
        <dbReference type="PROSITE" id="PS50994"/>
    </source>
</evidence>
<accession>L7VW11</accession>
<dbReference type="PROSITE" id="PS50994">
    <property type="entry name" value="INTEGRASE"/>
    <property type="match status" value="1"/>
</dbReference>
<dbReference type="EMBL" id="JX649881">
    <property type="protein sequence ID" value="AGC71729.1"/>
    <property type="molecule type" value="Genomic_DNA"/>
</dbReference>
<dbReference type="SUPFAM" id="SSF53098">
    <property type="entry name" value="Ribonuclease H-like"/>
    <property type="match status" value="1"/>
</dbReference>
<dbReference type="GO" id="GO:0015074">
    <property type="term" value="P:DNA integration"/>
    <property type="evidence" value="ECO:0007669"/>
    <property type="project" value="InterPro"/>
</dbReference>
<organism evidence="2">
    <name type="scientific">uncultured bacterium A1Q1_fos_504</name>
    <dbReference type="NCBI Taxonomy" id="1256580"/>
    <lineage>
        <taxon>Bacteria</taxon>
        <taxon>environmental samples</taxon>
    </lineage>
</organism>
<evidence type="ECO:0000313" key="2">
    <source>
        <dbReference type="EMBL" id="AGC71729.1"/>
    </source>
</evidence>
<dbReference type="PANTHER" id="PTHR46889">
    <property type="entry name" value="TRANSPOSASE INSF FOR INSERTION SEQUENCE IS3B-RELATED"/>
    <property type="match status" value="1"/>
</dbReference>
<sequence>MIDRTHKLSLTRQATLVGISRSAVYYQAVAVSERDLALMRRIDELHLEQPFWGSRGLLRMLRRDASIKPWIEQQPLGRKHVATLMRRMGIEAQCPKPGTSKRGRGPRHKVFPYLLGSINFEQMDANTVWALDTTYIPMRHGFAYLTAVIDVASRRVLAHKLCTTLEAYHAVEIVEQAIHRFGTPEIVNTDQGSQFTALKFVEAITTRNIKLSMDGRGAWRDNVFVERFWRTIKYERIYKRAYDTVSQARADVAEYIDWYNEQRPHTSNEMEQTPKQAYDNSREKLAARSLKAAA</sequence>
<dbReference type="Pfam" id="PF00665">
    <property type="entry name" value="rve"/>
    <property type="match status" value="1"/>
</dbReference>
<proteinExistence type="predicted"/>
<dbReference type="InterPro" id="IPR025948">
    <property type="entry name" value="HTH-like_dom"/>
</dbReference>
<dbReference type="PANTHER" id="PTHR46889:SF7">
    <property type="entry name" value="TRANSPOSASE FOR INSERTION SEQUENCE ELEMENT IS904"/>
    <property type="match status" value="1"/>
</dbReference>
<dbReference type="InterPro" id="IPR001584">
    <property type="entry name" value="Integrase_cat-core"/>
</dbReference>
<dbReference type="InterPro" id="IPR036397">
    <property type="entry name" value="RNaseH_sf"/>
</dbReference>
<feature type="domain" description="Integrase catalytic" evidence="1">
    <location>
        <begin position="108"/>
        <end position="282"/>
    </location>
</feature>
<dbReference type="InterPro" id="IPR048020">
    <property type="entry name" value="Transpos_IS3"/>
</dbReference>
<dbReference type="Gene3D" id="3.30.420.10">
    <property type="entry name" value="Ribonuclease H-like superfamily/Ribonuclease H"/>
    <property type="match status" value="1"/>
</dbReference>
<dbReference type="Pfam" id="PF13333">
    <property type="entry name" value="rve_2"/>
    <property type="match status" value="1"/>
</dbReference>
<dbReference type="NCBIfam" id="NF033516">
    <property type="entry name" value="transpos_IS3"/>
    <property type="match status" value="1"/>
</dbReference>
<dbReference type="GO" id="GO:0003676">
    <property type="term" value="F:nucleic acid binding"/>
    <property type="evidence" value="ECO:0007669"/>
    <property type="project" value="InterPro"/>
</dbReference>
<reference evidence="2" key="1">
    <citation type="submission" date="2012-09" db="EMBL/GenBank/DDBJ databases">
        <title>Metagenomic Characterization of a Microbial Community in Wastewater Detects High Levels of Antibiotic Resistance.</title>
        <authorList>
            <person name="Abrams M."/>
            <person name="Caldwell A."/>
            <person name="Vandaei E."/>
            <person name="Lee W."/>
            <person name="Perrott J."/>
            <person name="Khan S.Y."/>
            <person name="Ta J."/>
            <person name="Romero D."/>
            <person name="Nguyen V."/>
            <person name="Pourmand N."/>
            <person name="Ouverney C.C."/>
        </authorList>
    </citation>
    <scope>NUCLEOTIDE SEQUENCE</scope>
</reference>
<dbReference type="InterPro" id="IPR012337">
    <property type="entry name" value="RNaseH-like_sf"/>
</dbReference>
<dbReference type="InterPro" id="IPR050900">
    <property type="entry name" value="Transposase_IS3/IS150/IS904"/>
</dbReference>
<protein>
    <submittedName>
        <fullName evidence="2">Transposase</fullName>
    </submittedName>
</protein>
<dbReference type="Pfam" id="PF13276">
    <property type="entry name" value="HTH_21"/>
    <property type="match status" value="1"/>
</dbReference>
<dbReference type="AlphaFoldDB" id="L7VW11"/>
<name>L7VW11_9BACT</name>